<dbReference type="OrthoDB" id="8906692at2"/>
<dbReference type="PATRIC" id="fig|1581420.6.peg.2425"/>
<dbReference type="PRINTS" id="PR00598">
    <property type="entry name" value="HTHMARR"/>
</dbReference>
<dbReference type="PANTHER" id="PTHR33164:SF43">
    <property type="entry name" value="HTH-TYPE TRANSCRIPTIONAL REPRESSOR YETL"/>
    <property type="match status" value="1"/>
</dbReference>
<dbReference type="AlphaFoldDB" id="A0A0G9MWY6"/>
<dbReference type="GO" id="GO:0006950">
    <property type="term" value="P:response to stress"/>
    <property type="evidence" value="ECO:0007669"/>
    <property type="project" value="TreeGrafter"/>
</dbReference>
<dbReference type="InterPro" id="IPR036388">
    <property type="entry name" value="WH-like_DNA-bd_sf"/>
</dbReference>
<dbReference type="PROSITE" id="PS50995">
    <property type="entry name" value="HTH_MARR_2"/>
    <property type="match status" value="1"/>
</dbReference>
<reference evidence="2 3" key="1">
    <citation type="submission" date="2015-04" db="EMBL/GenBank/DDBJ databases">
        <title>The draft genome sequence of Erythrobacter luteus KA37.</title>
        <authorList>
            <person name="Zhuang L."/>
            <person name="Liu Y."/>
            <person name="Shao Z."/>
        </authorList>
    </citation>
    <scope>NUCLEOTIDE SEQUENCE [LARGE SCALE GENOMIC DNA]</scope>
    <source>
        <strain evidence="2 3">KA37</strain>
    </source>
</reference>
<accession>A0A0G9MWY6</accession>
<dbReference type="SUPFAM" id="SSF46785">
    <property type="entry name" value="Winged helix' DNA-binding domain"/>
    <property type="match status" value="1"/>
</dbReference>
<dbReference type="Proteomes" id="UP000053464">
    <property type="component" value="Unassembled WGS sequence"/>
</dbReference>
<gene>
    <name evidence="2" type="ORF">AAW00_11860</name>
</gene>
<name>A0A0G9MWY6_9SPHN</name>
<sequence length="159" mass="17693">MQPNSALARFLPYQLSLASNAVSGRIAMEYRQRWGLSIPEWRVMAVLGDAGALTQRDLTRRTLMDKVAVNRACKVLEERGLAARTPNEQDGRSHLLDLTAEGHAMHSEIMPLALEMERQLFEGFSGDELDLFRALLDRARHQADGLLDDDLSGGGYGIK</sequence>
<keyword evidence="3" id="KW-1185">Reference proteome</keyword>
<dbReference type="InterPro" id="IPR000835">
    <property type="entry name" value="HTH_MarR-typ"/>
</dbReference>
<protein>
    <submittedName>
        <fullName evidence="2">MarR family transcriptional regulator</fullName>
    </submittedName>
</protein>
<organism evidence="2 3">
    <name type="scientific">Aurantiacibacter luteus</name>
    <dbReference type="NCBI Taxonomy" id="1581420"/>
    <lineage>
        <taxon>Bacteria</taxon>
        <taxon>Pseudomonadati</taxon>
        <taxon>Pseudomonadota</taxon>
        <taxon>Alphaproteobacteria</taxon>
        <taxon>Sphingomonadales</taxon>
        <taxon>Erythrobacteraceae</taxon>
        <taxon>Aurantiacibacter</taxon>
    </lineage>
</organism>
<dbReference type="GO" id="GO:0003700">
    <property type="term" value="F:DNA-binding transcription factor activity"/>
    <property type="evidence" value="ECO:0007669"/>
    <property type="project" value="InterPro"/>
</dbReference>
<dbReference type="SMART" id="SM00347">
    <property type="entry name" value="HTH_MARR"/>
    <property type="match status" value="1"/>
</dbReference>
<dbReference type="PANTHER" id="PTHR33164">
    <property type="entry name" value="TRANSCRIPTIONAL REGULATOR, MARR FAMILY"/>
    <property type="match status" value="1"/>
</dbReference>
<dbReference type="InterPro" id="IPR036390">
    <property type="entry name" value="WH_DNA-bd_sf"/>
</dbReference>
<proteinExistence type="predicted"/>
<dbReference type="RefSeq" id="WP_047004666.1">
    <property type="nucleotide sequence ID" value="NZ_LBHB01000003.1"/>
</dbReference>
<feature type="domain" description="HTH marR-type" evidence="1">
    <location>
        <begin position="8"/>
        <end position="141"/>
    </location>
</feature>
<dbReference type="STRING" id="1581420.AAW00_11860"/>
<dbReference type="Gene3D" id="1.10.10.10">
    <property type="entry name" value="Winged helix-like DNA-binding domain superfamily/Winged helix DNA-binding domain"/>
    <property type="match status" value="1"/>
</dbReference>
<evidence type="ECO:0000259" key="1">
    <source>
        <dbReference type="PROSITE" id="PS50995"/>
    </source>
</evidence>
<dbReference type="EMBL" id="LBHB01000003">
    <property type="protein sequence ID" value="KLE33778.1"/>
    <property type="molecule type" value="Genomic_DNA"/>
</dbReference>
<comment type="caution">
    <text evidence="2">The sequence shown here is derived from an EMBL/GenBank/DDBJ whole genome shotgun (WGS) entry which is preliminary data.</text>
</comment>
<dbReference type="Pfam" id="PF12802">
    <property type="entry name" value="MarR_2"/>
    <property type="match status" value="1"/>
</dbReference>
<evidence type="ECO:0000313" key="3">
    <source>
        <dbReference type="Proteomes" id="UP000053464"/>
    </source>
</evidence>
<dbReference type="InterPro" id="IPR039422">
    <property type="entry name" value="MarR/SlyA-like"/>
</dbReference>
<evidence type="ECO:0000313" key="2">
    <source>
        <dbReference type="EMBL" id="KLE33778.1"/>
    </source>
</evidence>